<dbReference type="SUPFAM" id="SSF55811">
    <property type="entry name" value="Nudix"/>
    <property type="match status" value="1"/>
</dbReference>
<dbReference type="SUPFAM" id="SSF48403">
    <property type="entry name" value="Ankyrin repeat"/>
    <property type="match status" value="1"/>
</dbReference>
<comment type="catalytic activity">
    <reaction evidence="21">
        <text>NADH + H2O = reduced beta-nicotinamide D-ribonucleotide + AMP + 2 H(+)</text>
        <dbReference type="Rhea" id="RHEA:48868"/>
        <dbReference type="ChEBI" id="CHEBI:15377"/>
        <dbReference type="ChEBI" id="CHEBI:15378"/>
        <dbReference type="ChEBI" id="CHEBI:57945"/>
        <dbReference type="ChEBI" id="CHEBI:90832"/>
        <dbReference type="ChEBI" id="CHEBI:456215"/>
        <dbReference type="EC" id="3.6.1.22"/>
    </reaction>
    <physiologicalReaction direction="left-to-right" evidence="21">
        <dbReference type="Rhea" id="RHEA:48869"/>
    </physiologicalReaction>
</comment>
<dbReference type="PANTHER" id="PTHR42904:SF6">
    <property type="entry name" value="NAD-CAPPED RNA HYDROLASE NUDT12"/>
    <property type="match status" value="1"/>
</dbReference>
<name>R7U2G6_CAPTE</name>
<accession>R7U2G6</accession>
<dbReference type="InterPro" id="IPR015797">
    <property type="entry name" value="NUDIX_hydrolase-like_dom_sf"/>
</dbReference>
<evidence type="ECO:0000313" key="25">
    <source>
        <dbReference type="EMBL" id="ELT97831.1"/>
    </source>
</evidence>
<evidence type="ECO:0000256" key="10">
    <source>
        <dbReference type="ARBA" id="ARBA00022857"/>
    </source>
</evidence>
<keyword evidence="27" id="KW-1185">Reference proteome</keyword>
<dbReference type="AlphaFoldDB" id="R7U2G6"/>
<keyword evidence="7" id="KW-0479">Metal-binding</keyword>
<evidence type="ECO:0000256" key="21">
    <source>
        <dbReference type="ARBA" id="ARBA00049264"/>
    </source>
</evidence>
<comment type="similarity">
    <text evidence="5">Belongs to the Nudix hydrolase family. NudC subfamily.</text>
</comment>
<evidence type="ECO:0000256" key="8">
    <source>
        <dbReference type="ARBA" id="ARBA00022801"/>
    </source>
</evidence>
<dbReference type="PANTHER" id="PTHR42904">
    <property type="entry name" value="NUDIX HYDROLASE, NUDC SUBFAMILY"/>
    <property type="match status" value="1"/>
</dbReference>
<evidence type="ECO:0000313" key="26">
    <source>
        <dbReference type="EnsemblMetazoa" id="CapteP220786"/>
    </source>
</evidence>
<dbReference type="InterPro" id="IPR036770">
    <property type="entry name" value="Ankyrin_rpt-contain_sf"/>
</dbReference>
<proteinExistence type="inferred from homology"/>
<dbReference type="NCBIfam" id="NF001299">
    <property type="entry name" value="PRK00241.1"/>
    <property type="match status" value="1"/>
</dbReference>
<evidence type="ECO:0000256" key="13">
    <source>
        <dbReference type="ARBA" id="ARBA00023679"/>
    </source>
</evidence>
<dbReference type="InterPro" id="IPR050241">
    <property type="entry name" value="NAD-cap_RNA_hydrolase_NudC"/>
</dbReference>
<comment type="cofactor">
    <cofactor evidence="2">
        <name>Zn(2+)</name>
        <dbReference type="ChEBI" id="CHEBI:29105"/>
    </cofactor>
</comment>
<dbReference type="OMA" id="CNTRTTL"/>
<evidence type="ECO:0000256" key="1">
    <source>
        <dbReference type="ARBA" id="ARBA00001946"/>
    </source>
</evidence>
<keyword evidence="12" id="KW-0576">Peroxisome</keyword>
<dbReference type="PROSITE" id="PS50088">
    <property type="entry name" value="ANK_REPEAT"/>
    <property type="match status" value="1"/>
</dbReference>
<dbReference type="PROSITE" id="PS50297">
    <property type="entry name" value="ANK_REP_REGION"/>
    <property type="match status" value="1"/>
</dbReference>
<dbReference type="EnsemblMetazoa" id="CapteT228617">
    <property type="protein sequence ID" value="CapteP228617"/>
    <property type="gene ID" value="CapteG228617"/>
</dbReference>
<dbReference type="InterPro" id="IPR002110">
    <property type="entry name" value="Ankyrin_rpt"/>
</dbReference>
<evidence type="ECO:0000256" key="14">
    <source>
        <dbReference type="ARBA" id="ARBA00023869"/>
    </source>
</evidence>
<dbReference type="EMBL" id="AMQN01002282">
    <property type="status" value="NOT_ANNOTATED_CDS"/>
    <property type="molecule type" value="Genomic_DNA"/>
</dbReference>
<dbReference type="Gene3D" id="3.90.79.10">
    <property type="entry name" value="Nucleoside Triphosphate Pyrophosphohydrolase"/>
    <property type="match status" value="1"/>
</dbReference>
<evidence type="ECO:0000256" key="11">
    <source>
        <dbReference type="ARBA" id="ARBA00023027"/>
    </source>
</evidence>
<evidence type="ECO:0000256" key="2">
    <source>
        <dbReference type="ARBA" id="ARBA00001947"/>
    </source>
</evidence>
<dbReference type="GO" id="GO:0005777">
    <property type="term" value="C:peroxisome"/>
    <property type="evidence" value="ECO:0007669"/>
    <property type="project" value="UniProtKB-SubCell"/>
</dbReference>
<dbReference type="STRING" id="283909.R7U2G6"/>
<evidence type="ECO:0000256" key="6">
    <source>
        <dbReference type="ARBA" id="ARBA00012381"/>
    </source>
</evidence>
<dbReference type="SMART" id="SM00248">
    <property type="entry name" value="ANK"/>
    <property type="match status" value="1"/>
</dbReference>
<dbReference type="Gene3D" id="3.90.79.20">
    <property type="match status" value="1"/>
</dbReference>
<reference evidence="26" key="3">
    <citation type="submission" date="2015-06" db="UniProtKB">
        <authorList>
            <consortium name="EnsemblMetazoa"/>
        </authorList>
    </citation>
    <scope>IDENTIFICATION</scope>
</reference>
<dbReference type="PROSITE" id="PS00893">
    <property type="entry name" value="NUDIX_BOX"/>
    <property type="match status" value="1"/>
</dbReference>
<dbReference type="Pfam" id="PF00293">
    <property type="entry name" value="NUDIX"/>
    <property type="match status" value="1"/>
</dbReference>
<dbReference type="InterPro" id="IPR015375">
    <property type="entry name" value="NADH_PPase-like_N"/>
</dbReference>
<dbReference type="GO" id="GO:0005829">
    <property type="term" value="C:cytosol"/>
    <property type="evidence" value="ECO:0007669"/>
    <property type="project" value="TreeGrafter"/>
</dbReference>
<dbReference type="Pfam" id="PF09296">
    <property type="entry name" value="NUDIX-like"/>
    <property type="match status" value="1"/>
</dbReference>
<reference evidence="25 27" key="2">
    <citation type="journal article" date="2013" name="Nature">
        <title>Insights into bilaterian evolution from three spiralian genomes.</title>
        <authorList>
            <person name="Simakov O."/>
            <person name="Marletaz F."/>
            <person name="Cho S.J."/>
            <person name="Edsinger-Gonzales E."/>
            <person name="Havlak P."/>
            <person name="Hellsten U."/>
            <person name="Kuo D.H."/>
            <person name="Larsson T."/>
            <person name="Lv J."/>
            <person name="Arendt D."/>
            <person name="Savage R."/>
            <person name="Osoegawa K."/>
            <person name="de Jong P."/>
            <person name="Grimwood J."/>
            <person name="Chapman J.A."/>
            <person name="Shapiro H."/>
            <person name="Aerts A."/>
            <person name="Otillar R.P."/>
            <person name="Terry A.Y."/>
            <person name="Boore J.L."/>
            <person name="Grigoriev I.V."/>
            <person name="Lindberg D.R."/>
            <person name="Seaver E.C."/>
            <person name="Weisblat D.A."/>
            <person name="Putnam N.H."/>
            <person name="Rokhsar D.S."/>
        </authorList>
    </citation>
    <scope>NUCLEOTIDE SEQUENCE</scope>
    <source>
        <strain evidence="25 27">I ESC-2004</strain>
    </source>
</reference>
<evidence type="ECO:0000256" key="22">
    <source>
        <dbReference type="PROSITE-ProRule" id="PRU00023"/>
    </source>
</evidence>
<keyword evidence="9" id="KW-0460">Magnesium</keyword>
<feature type="repeat" description="ANK" evidence="22">
    <location>
        <begin position="42"/>
        <end position="74"/>
    </location>
</feature>
<dbReference type="FunFam" id="3.90.79.10:FF:000023">
    <property type="entry name" value="Peroxisomal NADH pyrophosphatase NUDT12"/>
    <property type="match status" value="1"/>
</dbReference>
<comment type="catalytic activity">
    <reaction evidence="13">
        <text>a 5'-end NAD(+)-phospho-ribonucleoside in mRNA + H2O = a 5'-end phospho-adenosine-phospho-ribonucleoside in mRNA + beta-nicotinamide D-ribonucleotide + 2 H(+)</text>
        <dbReference type="Rhea" id="RHEA:60876"/>
        <dbReference type="Rhea" id="RHEA-COMP:15698"/>
        <dbReference type="Rhea" id="RHEA-COMP:15719"/>
        <dbReference type="ChEBI" id="CHEBI:14649"/>
        <dbReference type="ChEBI" id="CHEBI:15377"/>
        <dbReference type="ChEBI" id="CHEBI:15378"/>
        <dbReference type="ChEBI" id="CHEBI:144029"/>
        <dbReference type="ChEBI" id="CHEBI:144051"/>
    </reaction>
    <physiologicalReaction direction="left-to-right" evidence="13">
        <dbReference type="Rhea" id="RHEA:60877"/>
    </physiologicalReaction>
</comment>
<keyword evidence="8" id="KW-0378">Hydrolase</keyword>
<comment type="subunit">
    <text evidence="18">Homodimer. Homodimerization is essential for its catalytic activity and protein stability. Interacts (via ANK repeats) with BLMH.</text>
</comment>
<gene>
    <name evidence="25" type="ORF">CAPTEDRAFT_220786</name>
    <name evidence="24" type="ORF">CAPTEDRAFT_228617</name>
</gene>
<protein>
    <recommendedName>
        <fullName evidence="14">NAD-capped RNA hydrolase NUDT12</fullName>
        <ecNumber evidence="6">3.6.1.22</ecNumber>
    </recommendedName>
    <alternativeName>
        <fullName evidence="15">NADH pyrophosphatase NUDT12</fullName>
    </alternativeName>
    <alternativeName>
        <fullName evidence="16">Nucleoside diphosphate-linked moiety X motif 12</fullName>
    </alternativeName>
</protein>
<dbReference type="GO" id="GO:0046872">
    <property type="term" value="F:metal ion binding"/>
    <property type="evidence" value="ECO:0007669"/>
    <property type="project" value="UniProtKB-KW"/>
</dbReference>
<evidence type="ECO:0000313" key="24">
    <source>
        <dbReference type="EMBL" id="ELT96544.1"/>
    </source>
</evidence>
<dbReference type="Pfam" id="PF09297">
    <property type="entry name" value="Zn_ribbon_NUD"/>
    <property type="match status" value="1"/>
</dbReference>
<evidence type="ECO:0000256" key="9">
    <source>
        <dbReference type="ARBA" id="ARBA00022842"/>
    </source>
</evidence>
<dbReference type="GO" id="GO:0019677">
    <property type="term" value="P:NAD+ catabolic process"/>
    <property type="evidence" value="ECO:0007669"/>
    <property type="project" value="TreeGrafter"/>
</dbReference>
<dbReference type="EMBL" id="AMQN01027363">
    <property type="status" value="NOT_ANNOTATED_CDS"/>
    <property type="molecule type" value="Genomic_DNA"/>
</dbReference>
<keyword evidence="11" id="KW-0520">NAD</keyword>
<evidence type="ECO:0000256" key="5">
    <source>
        <dbReference type="ARBA" id="ARBA00009595"/>
    </source>
</evidence>
<dbReference type="InterPro" id="IPR020084">
    <property type="entry name" value="NUDIX_hydrolase_CS"/>
</dbReference>
<dbReference type="InterPro" id="IPR049734">
    <property type="entry name" value="NudC-like_C"/>
</dbReference>
<dbReference type="PROSITE" id="PS51462">
    <property type="entry name" value="NUDIX"/>
    <property type="match status" value="1"/>
</dbReference>
<evidence type="ECO:0000256" key="12">
    <source>
        <dbReference type="ARBA" id="ARBA00023140"/>
    </source>
</evidence>
<evidence type="ECO:0000256" key="3">
    <source>
        <dbReference type="ARBA" id="ARBA00004275"/>
    </source>
</evidence>
<comment type="subcellular location">
    <subcellularLocation>
        <location evidence="4">Cytoplasmic granule</location>
    </subcellularLocation>
    <subcellularLocation>
        <location evidence="3">Peroxisome</location>
    </subcellularLocation>
</comment>
<dbReference type="EnsemblMetazoa" id="CapteT220786">
    <property type="protein sequence ID" value="CapteP220786"/>
    <property type="gene ID" value="CapteG220786"/>
</dbReference>
<keyword evidence="10" id="KW-0521">NADP</keyword>
<dbReference type="Gene3D" id="1.25.40.20">
    <property type="entry name" value="Ankyrin repeat-containing domain"/>
    <property type="match status" value="1"/>
</dbReference>
<evidence type="ECO:0000256" key="18">
    <source>
        <dbReference type="ARBA" id="ARBA00046702"/>
    </source>
</evidence>
<evidence type="ECO:0000259" key="23">
    <source>
        <dbReference type="PROSITE" id="PS51462"/>
    </source>
</evidence>
<dbReference type="Pfam" id="PF12796">
    <property type="entry name" value="Ank_2"/>
    <property type="match status" value="1"/>
</dbReference>
<comment type="cofactor">
    <cofactor evidence="1">
        <name>Mg(2+)</name>
        <dbReference type="ChEBI" id="CHEBI:18420"/>
    </cofactor>
</comment>
<keyword evidence="22" id="KW-0040">ANK repeat</keyword>
<comment type="function">
    <text evidence="17">mRNA decapping enzyme that specifically removes the nicotinamide adenine dinucleotide (NAD) cap from a subset of mRNAs by hydrolyzing the diphosphate linkage to produce nicotinamide mononucleotide (NMN) and 5' monophosphate mRNA. The NAD-cap is present at the 5'-end of some RNAs; in contrast to the canonical N7 methylguanosine (m7G) cap, the NAD cap promotes mRNA decay. Preferentially acts on NAD-capped transcripts in response to nutrient stress. Also acts on free nicotinamide adenine dinucleotide molecules: hydrolyzes NAD(H) into NMN(H) and AMP, and NADPH into NMNH and 2',5'-ADP. May act to regulate the concentration of peroxisomal nicotinamide nucleotide cofactors required for oxidative metabolism in this organelle. Regulates the levels of circadian clock components PER1, PER2, PER3 and CRY2 in the liver.</text>
</comment>
<evidence type="ECO:0000256" key="7">
    <source>
        <dbReference type="ARBA" id="ARBA00022723"/>
    </source>
</evidence>
<reference evidence="27" key="1">
    <citation type="submission" date="2012-12" db="EMBL/GenBank/DDBJ databases">
        <authorList>
            <person name="Hellsten U."/>
            <person name="Grimwood J."/>
            <person name="Chapman J.A."/>
            <person name="Shapiro H."/>
            <person name="Aerts A."/>
            <person name="Otillar R.P."/>
            <person name="Terry A.Y."/>
            <person name="Boore J.L."/>
            <person name="Simakov O."/>
            <person name="Marletaz F."/>
            <person name="Cho S.-J."/>
            <person name="Edsinger-Gonzales E."/>
            <person name="Havlak P."/>
            <person name="Kuo D.-H."/>
            <person name="Larsson T."/>
            <person name="Lv J."/>
            <person name="Arendt D."/>
            <person name="Savage R."/>
            <person name="Osoegawa K."/>
            <person name="de Jong P."/>
            <person name="Lindberg D.R."/>
            <person name="Seaver E.C."/>
            <person name="Weisblat D.A."/>
            <person name="Putnam N.H."/>
            <person name="Grigoriev I.V."/>
            <person name="Rokhsar D.S."/>
        </authorList>
    </citation>
    <scope>NUCLEOTIDE SEQUENCE</scope>
    <source>
        <strain evidence="27">I ESC-2004</strain>
    </source>
</reference>
<evidence type="ECO:0000256" key="16">
    <source>
        <dbReference type="ARBA" id="ARBA00031178"/>
    </source>
</evidence>
<comment type="catalytic activity">
    <reaction evidence="20">
        <text>NAD(+) + H2O = beta-nicotinamide D-ribonucleotide + AMP + 2 H(+)</text>
        <dbReference type="Rhea" id="RHEA:11800"/>
        <dbReference type="ChEBI" id="CHEBI:14649"/>
        <dbReference type="ChEBI" id="CHEBI:15377"/>
        <dbReference type="ChEBI" id="CHEBI:15378"/>
        <dbReference type="ChEBI" id="CHEBI:57540"/>
        <dbReference type="ChEBI" id="CHEBI:456215"/>
        <dbReference type="EC" id="3.6.1.22"/>
    </reaction>
    <physiologicalReaction direction="left-to-right" evidence="20">
        <dbReference type="Rhea" id="RHEA:11801"/>
    </physiologicalReaction>
</comment>
<evidence type="ECO:0000313" key="27">
    <source>
        <dbReference type="Proteomes" id="UP000014760"/>
    </source>
</evidence>
<dbReference type="HOGENOM" id="CLU_037162_0_2_1"/>
<dbReference type="CDD" id="cd03429">
    <property type="entry name" value="NUDIX_NADH_pyrophosphatase_Nudt13"/>
    <property type="match status" value="1"/>
</dbReference>
<comment type="catalytic activity">
    <reaction evidence="19">
        <text>NADPH + H2O = reduced beta-nicotinamide D-ribonucleotide + adenosine 2',5'-bisphosphate + 2 H(+)</text>
        <dbReference type="Rhea" id="RHEA:60820"/>
        <dbReference type="ChEBI" id="CHEBI:15377"/>
        <dbReference type="ChEBI" id="CHEBI:15378"/>
        <dbReference type="ChEBI" id="CHEBI:57783"/>
        <dbReference type="ChEBI" id="CHEBI:90832"/>
        <dbReference type="ChEBI" id="CHEBI:194156"/>
    </reaction>
    <physiologicalReaction direction="left-to-right" evidence="19">
        <dbReference type="Rhea" id="RHEA:60821"/>
    </physiologicalReaction>
</comment>
<dbReference type="InterPro" id="IPR015376">
    <property type="entry name" value="Znr_NADH_PPase"/>
</dbReference>
<organism evidence="25">
    <name type="scientific">Capitella teleta</name>
    <name type="common">Polychaete worm</name>
    <dbReference type="NCBI Taxonomy" id="283909"/>
    <lineage>
        <taxon>Eukaryota</taxon>
        <taxon>Metazoa</taxon>
        <taxon>Spiralia</taxon>
        <taxon>Lophotrochozoa</taxon>
        <taxon>Annelida</taxon>
        <taxon>Polychaeta</taxon>
        <taxon>Sedentaria</taxon>
        <taxon>Scolecida</taxon>
        <taxon>Capitellidae</taxon>
        <taxon>Capitella</taxon>
    </lineage>
</organism>
<dbReference type="EMBL" id="KB308810">
    <property type="protein sequence ID" value="ELT96544.1"/>
    <property type="molecule type" value="Genomic_DNA"/>
</dbReference>
<dbReference type="GO" id="GO:0035529">
    <property type="term" value="F:NADH pyrophosphatase activity"/>
    <property type="evidence" value="ECO:0007669"/>
    <property type="project" value="TreeGrafter"/>
</dbReference>
<evidence type="ECO:0000256" key="4">
    <source>
        <dbReference type="ARBA" id="ARBA00004463"/>
    </source>
</evidence>
<evidence type="ECO:0000256" key="19">
    <source>
        <dbReference type="ARBA" id="ARBA00047501"/>
    </source>
</evidence>
<dbReference type="EC" id="3.6.1.22" evidence="6"/>
<dbReference type="GO" id="GO:0006742">
    <property type="term" value="P:NADP+ catabolic process"/>
    <property type="evidence" value="ECO:0007669"/>
    <property type="project" value="TreeGrafter"/>
</dbReference>
<dbReference type="Proteomes" id="UP000014760">
    <property type="component" value="Unassembled WGS sequence"/>
</dbReference>
<evidence type="ECO:0000256" key="20">
    <source>
        <dbReference type="ARBA" id="ARBA00049196"/>
    </source>
</evidence>
<dbReference type="InterPro" id="IPR000086">
    <property type="entry name" value="NUDIX_hydrolase_dom"/>
</dbReference>
<feature type="domain" description="Nudix hydrolase" evidence="23">
    <location>
        <begin position="297"/>
        <end position="423"/>
    </location>
</feature>
<evidence type="ECO:0000256" key="17">
    <source>
        <dbReference type="ARBA" id="ARBA00045837"/>
    </source>
</evidence>
<dbReference type="EMBL" id="KB308463">
    <property type="protein sequence ID" value="ELT97831.1"/>
    <property type="molecule type" value="Genomic_DNA"/>
</dbReference>
<sequence length="440" mass="48806">MDKHDIYETYVEKFHEAAAGGDTDLLDSAVKVLPNLNVKNDKGWTALMFAARNGHANVVKLLLDRGCDCEVINSTGQTALGIAQFWNQHKVVELLEAPPSSSSSSGPVLQTEPGVTNFLCGSPLDRRAEKRKDKKWLDEALKGSSVEIISFHNLSPVVKKLPDLTTKGLDAEYRLMTSKYADLSVVFHNQTPAVIFLGVDPSGEVPWFAVDVSHVPEEKIKDIHPYAEIMGYRSIFSFKKAEAAICGQARTLLAWHDRYQFCPTCGAKTTIEEGGYKRKCTDANCRSLKGTHNTCYPRVDPTVIMAVVSPDGKQLLLGRGSKFPPLFFSCLAGFVEPGESIEEACRREVFEEAGVCVGHVQYHSCQPWPMPASLMIGCIAHATSTDITIDHDELEEARWFSRQEVIQILTSQHPQRLSCPPEFAIAHQIIRSWVNMTSNL</sequence>
<evidence type="ECO:0000256" key="15">
    <source>
        <dbReference type="ARBA" id="ARBA00030313"/>
    </source>
</evidence>
<dbReference type="OrthoDB" id="10249612at2759"/>